<evidence type="ECO:0000256" key="1">
    <source>
        <dbReference type="SAM" id="MobiDB-lite"/>
    </source>
</evidence>
<reference evidence="2 3" key="1">
    <citation type="journal article" date="2019" name="Philos. Trans. R. Soc. Lond., B, Biol. Sci.">
        <title>Ant behaviour and brain gene expression of defending hosts depend on the ecological success of the intruding social parasite.</title>
        <authorList>
            <person name="Kaur R."/>
            <person name="Stoldt M."/>
            <person name="Jongepier E."/>
            <person name="Feldmeyer B."/>
            <person name="Menzel F."/>
            <person name="Bornberg-Bauer E."/>
            <person name="Foitzik S."/>
        </authorList>
    </citation>
    <scope>NUCLEOTIDE SEQUENCE [LARGE SCALE GENOMIC DNA]</scope>
    <source>
        <tissue evidence="2">Whole body</tissue>
    </source>
</reference>
<comment type="caution">
    <text evidence="2">The sequence shown here is derived from an EMBL/GenBank/DDBJ whole genome shotgun (WGS) entry which is preliminary data.</text>
</comment>
<accession>A0A4S2JES6</accession>
<evidence type="ECO:0000313" key="2">
    <source>
        <dbReference type="EMBL" id="TGZ32328.1"/>
    </source>
</evidence>
<dbReference type="Proteomes" id="UP000310200">
    <property type="component" value="Unassembled WGS sequence"/>
</dbReference>
<name>A0A4S2JES6_9HYME</name>
<organism evidence="2 3">
    <name type="scientific">Temnothorax longispinosus</name>
    <dbReference type="NCBI Taxonomy" id="300112"/>
    <lineage>
        <taxon>Eukaryota</taxon>
        <taxon>Metazoa</taxon>
        <taxon>Ecdysozoa</taxon>
        <taxon>Arthropoda</taxon>
        <taxon>Hexapoda</taxon>
        <taxon>Insecta</taxon>
        <taxon>Pterygota</taxon>
        <taxon>Neoptera</taxon>
        <taxon>Endopterygota</taxon>
        <taxon>Hymenoptera</taxon>
        <taxon>Apocrita</taxon>
        <taxon>Aculeata</taxon>
        <taxon>Formicoidea</taxon>
        <taxon>Formicidae</taxon>
        <taxon>Myrmicinae</taxon>
        <taxon>Temnothorax</taxon>
    </lineage>
</organism>
<proteinExistence type="predicted"/>
<gene>
    <name evidence="2" type="ORF">DBV15_12589</name>
</gene>
<feature type="compositionally biased region" description="Basic and acidic residues" evidence="1">
    <location>
        <begin position="156"/>
        <end position="165"/>
    </location>
</feature>
<protein>
    <submittedName>
        <fullName evidence="2">Uncharacterized protein</fullName>
    </submittedName>
</protein>
<sequence length="221" mass="24889">MQESLTPINNGKKIENLLVCSKNVILQFRSRDISVARFGEEMMMRGRGSGNPSYFPVSCRTPTTTGRTSLCLLAALVLSCATSGINRAHAFPQPQPEPLPPGFFYGDSADEAENIILVNRLKQLMEQKYRVVEQEHEITDEQIEILQAILEAKAQERERERERAMSMEQPPDYSAGEPEPEALPVPAAMKHDQQHLGKRHGVKARSCEYFPPLFVLRHCKG</sequence>
<evidence type="ECO:0000313" key="3">
    <source>
        <dbReference type="Proteomes" id="UP000310200"/>
    </source>
</evidence>
<dbReference type="EMBL" id="QBLH01003883">
    <property type="protein sequence ID" value="TGZ32328.1"/>
    <property type="molecule type" value="Genomic_DNA"/>
</dbReference>
<keyword evidence="3" id="KW-1185">Reference proteome</keyword>
<feature type="region of interest" description="Disordered" evidence="1">
    <location>
        <begin position="156"/>
        <end position="183"/>
    </location>
</feature>
<dbReference type="AlphaFoldDB" id="A0A4S2JES6"/>